<dbReference type="EMBL" id="JYDH01004242">
    <property type="protein sequence ID" value="KRY04542.1"/>
    <property type="molecule type" value="Genomic_DNA"/>
</dbReference>
<comment type="caution">
    <text evidence="1">The sequence shown here is derived from an EMBL/GenBank/DDBJ whole genome shotgun (WGS) entry which is preliminary data.</text>
</comment>
<protein>
    <submittedName>
        <fullName evidence="1">Uncharacterized protein</fullName>
    </submittedName>
</protein>
<evidence type="ECO:0000313" key="1">
    <source>
        <dbReference type="EMBL" id="KRY04542.1"/>
    </source>
</evidence>
<dbReference type="OrthoDB" id="10494282at2759"/>
<dbReference type="Proteomes" id="UP000054776">
    <property type="component" value="Unassembled WGS sequence"/>
</dbReference>
<dbReference type="STRING" id="6334.A0A0V0YWA1"/>
<gene>
    <name evidence="1" type="ORF">T01_3180</name>
</gene>
<proteinExistence type="predicted"/>
<dbReference type="AlphaFoldDB" id="A0A0V0YWA1"/>
<sequence>MGKTAAEKICRGDADQRWCILTKRMWFVSTPPPWDYLHGRYNLCCLFDLFYVS</sequence>
<evidence type="ECO:0000313" key="2">
    <source>
        <dbReference type="Proteomes" id="UP000054776"/>
    </source>
</evidence>
<dbReference type="InParanoid" id="A0A0V0YWA1"/>
<name>A0A0V0YWA1_TRISP</name>
<organism evidence="1 2">
    <name type="scientific">Trichinella spiralis</name>
    <name type="common">Trichina worm</name>
    <dbReference type="NCBI Taxonomy" id="6334"/>
    <lineage>
        <taxon>Eukaryota</taxon>
        <taxon>Metazoa</taxon>
        <taxon>Ecdysozoa</taxon>
        <taxon>Nematoda</taxon>
        <taxon>Enoplea</taxon>
        <taxon>Dorylaimia</taxon>
        <taxon>Trichinellida</taxon>
        <taxon>Trichinellidae</taxon>
        <taxon>Trichinella</taxon>
    </lineage>
</organism>
<reference evidence="1 2" key="1">
    <citation type="submission" date="2015-01" db="EMBL/GenBank/DDBJ databases">
        <title>Evolution of Trichinella species and genotypes.</title>
        <authorList>
            <person name="Korhonen P.K."/>
            <person name="Edoardo P."/>
            <person name="Giuseppe L.R."/>
            <person name="Gasser R.B."/>
        </authorList>
    </citation>
    <scope>NUCLEOTIDE SEQUENCE [LARGE SCALE GENOMIC DNA]</scope>
    <source>
        <strain evidence="1">ISS3</strain>
    </source>
</reference>
<accession>A0A0V0YWA1</accession>
<keyword evidence="2" id="KW-1185">Reference proteome</keyword>